<keyword evidence="1" id="KW-0805">Transcription regulation</keyword>
<dbReference type="STRING" id="981384.GCA_000192475_01078"/>
<keyword evidence="2" id="KW-0238">DNA-binding</keyword>
<dbReference type="RefSeq" id="WP_120981182.1">
    <property type="nucleotide sequence ID" value="NZ_RCCT01000002.1"/>
</dbReference>
<dbReference type="Pfam" id="PF12833">
    <property type="entry name" value="HTH_18"/>
    <property type="match status" value="1"/>
</dbReference>
<reference evidence="5 6" key="1">
    <citation type="submission" date="2018-10" db="EMBL/GenBank/DDBJ databases">
        <title>Genomic Encyclopedia of Archaeal and Bacterial Type Strains, Phase II (KMG-II): from individual species to whole genera.</title>
        <authorList>
            <person name="Goeker M."/>
        </authorList>
    </citation>
    <scope>NUCLEOTIDE SEQUENCE [LARGE SCALE GENOMIC DNA]</scope>
    <source>
        <strain evidence="5 6">DSM 29317</strain>
    </source>
</reference>
<sequence>MGRPEKDMDVVLSELVEVNRFVFLLMPGFSALELGSGIDSLAAANEAMGKAFFQWKTASETGDSINSSSGLTVAVDSALPDVHRGDCIVVCCAFNSQNYSKSGRTAAWLRQAARLGARLCGLGGGALFLARIGIAIEGPISAHWRMKPVFEEGYLDLEPTCTIFEEASNIVSCGGGAATLDLFSALIRQKAGPEASSQVADQLLCGSMRDGNCRQSISSLYGPKHRNEKLSKALSYMQETWEEPVSPSVVARQVGISTRQLERLFSRYLGMSPKTYMMVLRLERARALLQQTQMRVIDVATACGFSTQGLFSKHYKRHFGILPRDEKVVLAH</sequence>
<dbReference type="AlphaFoldDB" id="A0A497ZMA2"/>
<dbReference type="PANTHER" id="PTHR46796">
    <property type="entry name" value="HTH-TYPE TRANSCRIPTIONAL ACTIVATOR RHAS-RELATED"/>
    <property type="match status" value="1"/>
</dbReference>
<dbReference type="SMART" id="SM00342">
    <property type="entry name" value="HTH_ARAC"/>
    <property type="match status" value="1"/>
</dbReference>
<keyword evidence="6" id="KW-1185">Reference proteome</keyword>
<dbReference type="EMBL" id="RCCT01000002">
    <property type="protein sequence ID" value="RLK08408.1"/>
    <property type="molecule type" value="Genomic_DNA"/>
</dbReference>
<evidence type="ECO:0000259" key="4">
    <source>
        <dbReference type="PROSITE" id="PS01124"/>
    </source>
</evidence>
<dbReference type="InterPro" id="IPR018062">
    <property type="entry name" value="HTH_AraC-typ_CS"/>
</dbReference>
<organism evidence="5 6">
    <name type="scientific">Ruegeria conchae</name>
    <dbReference type="NCBI Taxonomy" id="981384"/>
    <lineage>
        <taxon>Bacteria</taxon>
        <taxon>Pseudomonadati</taxon>
        <taxon>Pseudomonadota</taxon>
        <taxon>Alphaproteobacteria</taxon>
        <taxon>Rhodobacterales</taxon>
        <taxon>Roseobacteraceae</taxon>
        <taxon>Ruegeria</taxon>
    </lineage>
</organism>
<feature type="domain" description="HTH araC/xylS-type" evidence="4">
    <location>
        <begin position="231"/>
        <end position="329"/>
    </location>
</feature>
<dbReference type="PANTHER" id="PTHR46796:SF13">
    <property type="entry name" value="HTH-TYPE TRANSCRIPTIONAL ACTIVATOR RHAS"/>
    <property type="match status" value="1"/>
</dbReference>
<dbReference type="OrthoDB" id="4601794at2"/>
<dbReference type="InterPro" id="IPR002818">
    <property type="entry name" value="DJ-1/PfpI"/>
</dbReference>
<dbReference type="InterPro" id="IPR029062">
    <property type="entry name" value="Class_I_gatase-like"/>
</dbReference>
<dbReference type="Pfam" id="PF01965">
    <property type="entry name" value="DJ-1_PfpI"/>
    <property type="match status" value="1"/>
</dbReference>
<accession>A0A497ZMA2</accession>
<dbReference type="SUPFAM" id="SSF46689">
    <property type="entry name" value="Homeodomain-like"/>
    <property type="match status" value="2"/>
</dbReference>
<dbReference type="GO" id="GO:0003700">
    <property type="term" value="F:DNA-binding transcription factor activity"/>
    <property type="evidence" value="ECO:0007669"/>
    <property type="project" value="InterPro"/>
</dbReference>
<dbReference type="Proteomes" id="UP000271700">
    <property type="component" value="Unassembled WGS sequence"/>
</dbReference>
<evidence type="ECO:0000256" key="1">
    <source>
        <dbReference type="ARBA" id="ARBA00023015"/>
    </source>
</evidence>
<dbReference type="InterPro" id="IPR009057">
    <property type="entry name" value="Homeodomain-like_sf"/>
</dbReference>
<evidence type="ECO:0000256" key="2">
    <source>
        <dbReference type="ARBA" id="ARBA00023125"/>
    </source>
</evidence>
<protein>
    <submittedName>
        <fullName evidence="5">Transcriptional regulator GlxA family with amidase domain</fullName>
    </submittedName>
</protein>
<dbReference type="InterPro" id="IPR018060">
    <property type="entry name" value="HTH_AraC"/>
</dbReference>
<gene>
    <name evidence="5" type="ORF">CLV75_2083</name>
</gene>
<dbReference type="InterPro" id="IPR050204">
    <property type="entry name" value="AraC_XylS_family_regulators"/>
</dbReference>
<dbReference type="GO" id="GO:0043565">
    <property type="term" value="F:sequence-specific DNA binding"/>
    <property type="evidence" value="ECO:0007669"/>
    <property type="project" value="InterPro"/>
</dbReference>
<proteinExistence type="predicted"/>
<evidence type="ECO:0000256" key="3">
    <source>
        <dbReference type="ARBA" id="ARBA00023163"/>
    </source>
</evidence>
<dbReference type="Gene3D" id="3.40.50.880">
    <property type="match status" value="1"/>
</dbReference>
<dbReference type="PROSITE" id="PS00041">
    <property type="entry name" value="HTH_ARAC_FAMILY_1"/>
    <property type="match status" value="1"/>
</dbReference>
<keyword evidence="3" id="KW-0804">Transcription</keyword>
<dbReference type="PROSITE" id="PS01124">
    <property type="entry name" value="HTH_ARAC_FAMILY_2"/>
    <property type="match status" value="1"/>
</dbReference>
<evidence type="ECO:0000313" key="6">
    <source>
        <dbReference type="Proteomes" id="UP000271700"/>
    </source>
</evidence>
<dbReference type="SUPFAM" id="SSF52317">
    <property type="entry name" value="Class I glutamine amidotransferase-like"/>
    <property type="match status" value="1"/>
</dbReference>
<dbReference type="CDD" id="cd03136">
    <property type="entry name" value="GATase1_AraC_ArgR_like"/>
    <property type="match status" value="1"/>
</dbReference>
<name>A0A497ZMA2_9RHOB</name>
<evidence type="ECO:0000313" key="5">
    <source>
        <dbReference type="EMBL" id="RLK08408.1"/>
    </source>
</evidence>
<comment type="caution">
    <text evidence="5">The sequence shown here is derived from an EMBL/GenBank/DDBJ whole genome shotgun (WGS) entry which is preliminary data.</text>
</comment>
<dbReference type="Gene3D" id="1.10.10.60">
    <property type="entry name" value="Homeodomain-like"/>
    <property type="match status" value="2"/>
</dbReference>